<dbReference type="AlphaFoldDB" id="A0AAN6NRJ6"/>
<reference evidence="1" key="2">
    <citation type="submission" date="2023-06" db="EMBL/GenBank/DDBJ databases">
        <authorList>
            <consortium name="Lawrence Berkeley National Laboratory"/>
            <person name="Mondo S.J."/>
            <person name="Hensen N."/>
            <person name="Bonometti L."/>
            <person name="Westerberg I."/>
            <person name="Brannstrom I.O."/>
            <person name="Guillou S."/>
            <person name="Cros-Aarteil S."/>
            <person name="Calhoun S."/>
            <person name="Haridas S."/>
            <person name="Kuo A."/>
            <person name="Pangilinan J."/>
            <person name="Riley R."/>
            <person name="Labutti K."/>
            <person name="Andreopoulos B."/>
            <person name="Lipzen A."/>
            <person name="Chen C."/>
            <person name="Yanf M."/>
            <person name="Daum C."/>
            <person name="Ng V."/>
            <person name="Clum A."/>
            <person name="Steindorff A."/>
            <person name="Ohm R."/>
            <person name="Martin F."/>
            <person name="Silar P."/>
            <person name="Natvig D."/>
            <person name="Lalanne C."/>
            <person name="Gautier V."/>
            <person name="Ament-Velasquez S.L."/>
            <person name="Kruys A."/>
            <person name="Hutchinson M.I."/>
            <person name="Powell A.J."/>
            <person name="Barry K."/>
            <person name="Miller A.N."/>
            <person name="Grigoriev I.V."/>
            <person name="Debuchy R."/>
            <person name="Gladieux P."/>
            <person name="Thoren M.H."/>
            <person name="Johannesson H."/>
        </authorList>
    </citation>
    <scope>NUCLEOTIDE SEQUENCE</scope>
    <source>
        <strain evidence="1">CBS 626.80</strain>
    </source>
</reference>
<gene>
    <name evidence="1" type="ORF">QBC32DRAFT_375515</name>
</gene>
<organism evidence="1 2">
    <name type="scientific">Pseudoneurospora amorphoporcata</name>
    <dbReference type="NCBI Taxonomy" id="241081"/>
    <lineage>
        <taxon>Eukaryota</taxon>
        <taxon>Fungi</taxon>
        <taxon>Dikarya</taxon>
        <taxon>Ascomycota</taxon>
        <taxon>Pezizomycotina</taxon>
        <taxon>Sordariomycetes</taxon>
        <taxon>Sordariomycetidae</taxon>
        <taxon>Sordariales</taxon>
        <taxon>Sordariaceae</taxon>
        <taxon>Pseudoneurospora</taxon>
    </lineage>
</organism>
<protein>
    <submittedName>
        <fullName evidence="1">Uncharacterized protein</fullName>
    </submittedName>
</protein>
<dbReference type="EMBL" id="MU859167">
    <property type="protein sequence ID" value="KAK3950737.1"/>
    <property type="molecule type" value="Genomic_DNA"/>
</dbReference>
<proteinExistence type="predicted"/>
<reference evidence="1" key="1">
    <citation type="journal article" date="2023" name="Mol. Phylogenet. Evol.">
        <title>Genome-scale phylogeny and comparative genomics of the fungal order Sordariales.</title>
        <authorList>
            <person name="Hensen N."/>
            <person name="Bonometti L."/>
            <person name="Westerberg I."/>
            <person name="Brannstrom I.O."/>
            <person name="Guillou S."/>
            <person name="Cros-Aarteil S."/>
            <person name="Calhoun S."/>
            <person name="Haridas S."/>
            <person name="Kuo A."/>
            <person name="Mondo S."/>
            <person name="Pangilinan J."/>
            <person name="Riley R."/>
            <person name="LaButti K."/>
            <person name="Andreopoulos B."/>
            <person name="Lipzen A."/>
            <person name="Chen C."/>
            <person name="Yan M."/>
            <person name="Daum C."/>
            <person name="Ng V."/>
            <person name="Clum A."/>
            <person name="Steindorff A."/>
            <person name="Ohm R.A."/>
            <person name="Martin F."/>
            <person name="Silar P."/>
            <person name="Natvig D.O."/>
            <person name="Lalanne C."/>
            <person name="Gautier V."/>
            <person name="Ament-Velasquez S.L."/>
            <person name="Kruys A."/>
            <person name="Hutchinson M.I."/>
            <person name="Powell A.J."/>
            <person name="Barry K."/>
            <person name="Miller A.N."/>
            <person name="Grigoriev I.V."/>
            <person name="Debuchy R."/>
            <person name="Gladieux P."/>
            <person name="Hiltunen Thoren M."/>
            <person name="Johannesson H."/>
        </authorList>
    </citation>
    <scope>NUCLEOTIDE SEQUENCE</scope>
    <source>
        <strain evidence="1">CBS 626.80</strain>
    </source>
</reference>
<sequence length="156" mass="18236">MSNDTDFRTFLQAALWAFGPGEDSFSTWSEWEIVQMEPTTLIRAFRAPGNLPTSFENLVGECGHLTRPSELQFYIQHATEMGSRQRRTHPVPLERWNFGGFRTRLQNPARAPMIAVEWEPSDATIERLLEEFEWEYGEDDFSYDHDWDDDSECSSY</sequence>
<evidence type="ECO:0000313" key="1">
    <source>
        <dbReference type="EMBL" id="KAK3950737.1"/>
    </source>
</evidence>
<accession>A0AAN6NRJ6</accession>
<evidence type="ECO:0000313" key="2">
    <source>
        <dbReference type="Proteomes" id="UP001303222"/>
    </source>
</evidence>
<comment type="caution">
    <text evidence="1">The sequence shown here is derived from an EMBL/GenBank/DDBJ whole genome shotgun (WGS) entry which is preliminary data.</text>
</comment>
<dbReference type="Proteomes" id="UP001303222">
    <property type="component" value="Unassembled WGS sequence"/>
</dbReference>
<keyword evidence="2" id="KW-1185">Reference proteome</keyword>
<name>A0AAN6NRJ6_9PEZI</name>